<evidence type="ECO:0000313" key="2">
    <source>
        <dbReference type="Proteomes" id="UP000256388"/>
    </source>
</evidence>
<dbReference type="Proteomes" id="UP000256388">
    <property type="component" value="Unassembled WGS sequence"/>
</dbReference>
<evidence type="ECO:0008006" key="3">
    <source>
        <dbReference type="Google" id="ProtNLM"/>
    </source>
</evidence>
<gene>
    <name evidence="1" type="ORF">DFR64_2113</name>
</gene>
<dbReference type="Gene3D" id="3.40.50.300">
    <property type="entry name" value="P-loop containing nucleotide triphosphate hydrolases"/>
    <property type="match status" value="1"/>
</dbReference>
<dbReference type="EMBL" id="QUMS01000002">
    <property type="protein sequence ID" value="REG08738.1"/>
    <property type="molecule type" value="Genomic_DNA"/>
</dbReference>
<accession>A0A347ZPA6</accession>
<dbReference type="Gene3D" id="3.30.420.240">
    <property type="match status" value="1"/>
</dbReference>
<dbReference type="InterPro" id="IPR027417">
    <property type="entry name" value="P-loop_NTPase"/>
</dbReference>
<name>A0A347ZPA6_9CHLR</name>
<sequence>MTNNQVLLQLRRAMADVDTFIDTCSTIKLRDYQRGVAEAVFRSVQEGAGRSFVVMFPRQSGKNELQAQLETYLLCCYYLMNAELVKVSPTWKPQTLNAMRRLERVLDSNLIAKHLWTKESGYIYRCGKARIYFFSGQPRSNIVGATANVLLEVDEAQDVLPAKFDKDIAPMAASTNATRVFWGTAWTSRTLLARELRAARKAEKQDGQRRVFVLTADDVSREVPAYGDFVAGQIARLGRNHPMIKTQYFSEEIDAEGGLFPPARVAMMKGEHAPQVSPLPGKLYAMTLDVAGEDEAVIADPESGEVESLANPKRDSTALTVFEVDLASVDDPLINKPTYKVVQRREWVGVKHSTLYGAIKAMAELFNVRYLVVDCTGVGAGLTSFLSASLGDKVIPFEFNVRTKSDLLWDFLGIIDSGRYKDYSVSGPVDLAVENDFLQEQEANIFWNQIQFCEFEILPGPQKRVRWGVPDGRRDPATGDLVHDDLLISAALCAELDKKKWAVSRPTYIIQARDPLDDLDKGF</sequence>
<dbReference type="RefSeq" id="WP_116225385.1">
    <property type="nucleotide sequence ID" value="NZ_AP018437.1"/>
</dbReference>
<organism evidence="1 2">
    <name type="scientific">Pelolinea submarina</name>
    <dbReference type="NCBI Taxonomy" id="913107"/>
    <lineage>
        <taxon>Bacteria</taxon>
        <taxon>Bacillati</taxon>
        <taxon>Chloroflexota</taxon>
        <taxon>Anaerolineae</taxon>
        <taxon>Anaerolineales</taxon>
        <taxon>Anaerolineaceae</taxon>
        <taxon>Pelolinea</taxon>
    </lineage>
</organism>
<evidence type="ECO:0000313" key="1">
    <source>
        <dbReference type="EMBL" id="REG08738.1"/>
    </source>
</evidence>
<reference evidence="1 2" key="1">
    <citation type="submission" date="2018-08" db="EMBL/GenBank/DDBJ databases">
        <title>Genomic Encyclopedia of Type Strains, Phase IV (KMG-IV): sequencing the most valuable type-strain genomes for metagenomic binning, comparative biology and taxonomic classification.</title>
        <authorList>
            <person name="Goeker M."/>
        </authorList>
    </citation>
    <scope>NUCLEOTIDE SEQUENCE [LARGE SCALE GENOMIC DNA]</scope>
    <source>
        <strain evidence="1 2">DSM 23923</strain>
    </source>
</reference>
<proteinExistence type="predicted"/>
<comment type="caution">
    <text evidence="1">The sequence shown here is derived from an EMBL/GenBank/DDBJ whole genome shotgun (WGS) entry which is preliminary data.</text>
</comment>
<protein>
    <recommendedName>
        <fullName evidence="3">Phage terminase large subunit-like protein</fullName>
    </recommendedName>
</protein>
<dbReference type="AlphaFoldDB" id="A0A347ZPA6"/>
<keyword evidence="2" id="KW-1185">Reference proteome</keyword>
<dbReference type="OrthoDB" id="2985622at2"/>